<name>A0ACC0WE45_9STRA</name>
<proteinExistence type="predicted"/>
<keyword evidence="2" id="KW-1185">Reference proteome</keyword>
<sequence length="668" mass="76614">MQTFLVLLCSKSMDLSPQDRKVCKAATDQLLEEALHQCHEMGLESMGDVNGAHLDKKRWKKIQSHEHVTMYVDRNTKSAWVPDWENPIAVTTIGRMPCSLDDVLLALICPDTATYRVRNLLMGLRGDNCQHASIITPTQQDPFHFLTVMRLVFLPHWPFTMFSSPREMVLAVATGFSTTKNGKRCAYEVAQSVDLSCLKSTKSIPRVLAQQPRIFWEQRDGSIAVYSKVITDAKNHLPDYINQLLLCRTSMDFWNFVPRSLETKKLWWCVKNKTHLMAKLQTYSKSRNATALASCALTDECKKSDRAVCEFCDLRLCGVSKCRILCQLEMILSCETGFLQQRLNLCLRCATFVRNQSSTDIAHYHPDVTKRLTNLSQSSNLPHLLVYGPSGAGKKTRIMALLRALYGDGALKVRLEHKSFKVPNRSTKVDITTVASNFHIEMNPSDVGNNDRLVVQEVLKEIAQYHLADSNAQKPFKVVLLMEVDRLSKHAQHALRRTMEKYTATCRLVLCCNNPSKVIDPLRSRCLGVRIAIKSERNLRRALLMLQTCRVQQYPFSPEQQIQLPAWEEYICTLAKIVLQEQSPAGLLKAREMIYELMSNCVPSEVILKVLCRELMSRLDDDLKHELVQWASYYEHRMQRGSKDIFHFEAFLAKFMMLYKKFLLDLYM</sequence>
<accession>A0ACC0WE45</accession>
<dbReference type="Proteomes" id="UP001163321">
    <property type="component" value="Chromosome 2"/>
</dbReference>
<protein>
    <submittedName>
        <fullName evidence="1">Uncharacterized protein</fullName>
    </submittedName>
</protein>
<dbReference type="EMBL" id="CM047581">
    <property type="protein sequence ID" value="KAI9917032.1"/>
    <property type="molecule type" value="Genomic_DNA"/>
</dbReference>
<evidence type="ECO:0000313" key="1">
    <source>
        <dbReference type="EMBL" id="KAI9917032.1"/>
    </source>
</evidence>
<gene>
    <name evidence="1" type="ORF">PsorP6_016876</name>
</gene>
<comment type="caution">
    <text evidence="1">The sequence shown here is derived from an EMBL/GenBank/DDBJ whole genome shotgun (WGS) entry which is preliminary data.</text>
</comment>
<organism evidence="1 2">
    <name type="scientific">Peronosclerospora sorghi</name>
    <dbReference type="NCBI Taxonomy" id="230839"/>
    <lineage>
        <taxon>Eukaryota</taxon>
        <taxon>Sar</taxon>
        <taxon>Stramenopiles</taxon>
        <taxon>Oomycota</taxon>
        <taxon>Peronosporomycetes</taxon>
        <taxon>Peronosporales</taxon>
        <taxon>Peronosporaceae</taxon>
        <taxon>Peronosclerospora</taxon>
    </lineage>
</organism>
<evidence type="ECO:0000313" key="2">
    <source>
        <dbReference type="Proteomes" id="UP001163321"/>
    </source>
</evidence>
<reference evidence="1 2" key="1">
    <citation type="journal article" date="2022" name="bioRxiv">
        <title>The genome of the oomycete Peronosclerospora sorghi, a cosmopolitan pathogen of maize and sorghum, is inflated with dispersed pseudogenes.</title>
        <authorList>
            <person name="Fletcher K."/>
            <person name="Martin F."/>
            <person name="Isakeit T."/>
            <person name="Cavanaugh K."/>
            <person name="Magill C."/>
            <person name="Michelmore R."/>
        </authorList>
    </citation>
    <scope>NUCLEOTIDE SEQUENCE [LARGE SCALE GENOMIC DNA]</scope>
    <source>
        <strain evidence="1">P6</strain>
    </source>
</reference>